<dbReference type="EMBL" id="KV418169">
    <property type="protein sequence ID" value="KZP03090.1"/>
    <property type="molecule type" value="Genomic_DNA"/>
</dbReference>
<organism evidence="2 3">
    <name type="scientific">Athelia psychrophila</name>
    <dbReference type="NCBI Taxonomy" id="1759441"/>
    <lineage>
        <taxon>Eukaryota</taxon>
        <taxon>Fungi</taxon>
        <taxon>Dikarya</taxon>
        <taxon>Basidiomycota</taxon>
        <taxon>Agaricomycotina</taxon>
        <taxon>Agaricomycetes</taxon>
        <taxon>Agaricomycetidae</taxon>
        <taxon>Atheliales</taxon>
        <taxon>Atheliaceae</taxon>
        <taxon>Athelia</taxon>
    </lineage>
</organism>
<dbReference type="AlphaFoldDB" id="A0A166SPI9"/>
<protein>
    <submittedName>
        <fullName evidence="2">Uncharacterized protein</fullName>
    </submittedName>
</protein>
<keyword evidence="3" id="KW-1185">Reference proteome</keyword>
<accession>A0A166SPI9</accession>
<proteinExistence type="predicted"/>
<reference evidence="2 3" key="1">
    <citation type="journal article" date="2016" name="Mol. Biol. Evol.">
        <title>Comparative Genomics of Early-Diverging Mushroom-Forming Fungi Provides Insights into the Origins of Lignocellulose Decay Capabilities.</title>
        <authorList>
            <person name="Nagy L.G."/>
            <person name="Riley R."/>
            <person name="Tritt A."/>
            <person name="Adam C."/>
            <person name="Daum C."/>
            <person name="Floudas D."/>
            <person name="Sun H."/>
            <person name="Yadav J.S."/>
            <person name="Pangilinan J."/>
            <person name="Larsson K.H."/>
            <person name="Matsuura K."/>
            <person name="Barry K."/>
            <person name="Labutti K."/>
            <person name="Kuo R."/>
            <person name="Ohm R.A."/>
            <person name="Bhattacharya S.S."/>
            <person name="Shirouzu T."/>
            <person name="Yoshinaga Y."/>
            <person name="Martin F.M."/>
            <person name="Grigoriev I.V."/>
            <person name="Hibbett D.S."/>
        </authorList>
    </citation>
    <scope>NUCLEOTIDE SEQUENCE [LARGE SCALE GENOMIC DNA]</scope>
    <source>
        <strain evidence="2 3">CBS 109695</strain>
    </source>
</reference>
<name>A0A166SPI9_9AGAM</name>
<evidence type="ECO:0000313" key="2">
    <source>
        <dbReference type="EMBL" id="KZP29689.1"/>
    </source>
</evidence>
<dbReference type="EMBL" id="KV417497">
    <property type="protein sequence ID" value="KZP29689.1"/>
    <property type="molecule type" value="Genomic_DNA"/>
</dbReference>
<evidence type="ECO:0000313" key="3">
    <source>
        <dbReference type="Proteomes" id="UP000076532"/>
    </source>
</evidence>
<evidence type="ECO:0000313" key="1">
    <source>
        <dbReference type="EMBL" id="KZP03090.1"/>
    </source>
</evidence>
<gene>
    <name evidence="2" type="ORF">FIBSPDRAFT_851307</name>
    <name evidence="1" type="ORF">FIBSPDRAFT_879748</name>
</gene>
<sequence>MGGGKAKRERHDCACGSPITNSIRVSRGSRTLVAFPAPTQSTADLGVHFLTN</sequence>
<dbReference type="Proteomes" id="UP000076532">
    <property type="component" value="Unassembled WGS sequence"/>
</dbReference>